<dbReference type="Gene3D" id="3.40.50.450">
    <property type="match status" value="1"/>
</dbReference>
<dbReference type="NCBIfam" id="TIGR00732">
    <property type="entry name" value="dprA"/>
    <property type="match status" value="1"/>
</dbReference>
<dbReference type="GO" id="GO:0009294">
    <property type="term" value="P:DNA-mediated transformation"/>
    <property type="evidence" value="ECO:0007669"/>
    <property type="project" value="InterPro"/>
</dbReference>
<name>A0A1G9Z9Y1_9FIRM</name>
<dbReference type="InterPro" id="IPR010994">
    <property type="entry name" value="RuvA_2-like"/>
</dbReference>
<dbReference type="Pfam" id="PF02481">
    <property type="entry name" value="DNA_processg_A"/>
    <property type="match status" value="1"/>
</dbReference>
<keyword evidence="5" id="KW-1185">Reference proteome</keyword>
<dbReference type="AlphaFoldDB" id="A0A1G9Z9Y1"/>
<evidence type="ECO:0000259" key="3">
    <source>
        <dbReference type="Pfam" id="PF17782"/>
    </source>
</evidence>
<dbReference type="EMBL" id="FNHZ01000007">
    <property type="protein sequence ID" value="SDN17223.1"/>
    <property type="molecule type" value="Genomic_DNA"/>
</dbReference>
<dbReference type="InterPro" id="IPR003488">
    <property type="entry name" value="DprA"/>
</dbReference>
<gene>
    <name evidence="4" type="ORF">SAMN05216544_2062</name>
</gene>
<sequence>MENLSEITKGFYWYWINSIPRVGLVKIHKLLEYFGNPKRVFFAKKSDYLNIEKISENDAKAIEESKEVGYILKDYIKLRKSDMKFSYPGKEDYPKQLLDIENYPVNLYYYGRLPDFNKPIVSIVGARGCTDYGRRIAYEFAKSFASNGIQVISGMALGIDYYGQKGAISAGGYSLGVLGTGADVCYPRNNLELYLHLKKNGGILSEYKPNTPAIPGHFPERNRIISALSDAVIVVEARNKSGSKITVDWALEQGKDVFVVPGRISDPLSVGCLELLKEGANPILRPEDIYQCDLIFTKSNKNQALSSEISPQNEQFRHNLNKLPIASPKNMVYSELDLYPCALDDLVTKTGLPLSIVVENLLELELEGLVEETTKNCYVRVQI</sequence>
<dbReference type="InterPro" id="IPR036388">
    <property type="entry name" value="WH-like_DNA-bd_sf"/>
</dbReference>
<dbReference type="InterPro" id="IPR041614">
    <property type="entry name" value="DprA_WH"/>
</dbReference>
<dbReference type="SUPFAM" id="SSF102405">
    <property type="entry name" value="MCP/YpsA-like"/>
    <property type="match status" value="1"/>
</dbReference>
<evidence type="ECO:0000259" key="2">
    <source>
        <dbReference type="Pfam" id="PF02481"/>
    </source>
</evidence>
<evidence type="ECO:0000313" key="5">
    <source>
        <dbReference type="Proteomes" id="UP000187651"/>
    </source>
</evidence>
<accession>A0A1G9Z9Y1</accession>
<dbReference type="SUPFAM" id="SSF47781">
    <property type="entry name" value="RuvA domain 2-like"/>
    <property type="match status" value="1"/>
</dbReference>
<organism evidence="4 5">
    <name type="scientific">Lachnospira pectinoschiza</name>
    <dbReference type="NCBI Taxonomy" id="28052"/>
    <lineage>
        <taxon>Bacteria</taxon>
        <taxon>Bacillati</taxon>
        <taxon>Bacillota</taxon>
        <taxon>Clostridia</taxon>
        <taxon>Lachnospirales</taxon>
        <taxon>Lachnospiraceae</taxon>
        <taxon>Lachnospira</taxon>
    </lineage>
</organism>
<dbReference type="OrthoDB" id="9785707at2"/>
<feature type="domain" description="Smf/DprA SLOG" evidence="2">
    <location>
        <begin position="87"/>
        <end position="291"/>
    </location>
</feature>
<comment type="similarity">
    <text evidence="1">Belongs to the DprA/Smf family.</text>
</comment>
<proteinExistence type="inferred from homology"/>
<feature type="domain" description="DprA winged helix" evidence="3">
    <location>
        <begin position="328"/>
        <end position="372"/>
    </location>
</feature>
<dbReference type="Gene3D" id="1.10.10.10">
    <property type="entry name" value="Winged helix-like DNA-binding domain superfamily/Winged helix DNA-binding domain"/>
    <property type="match status" value="1"/>
</dbReference>
<dbReference type="InterPro" id="IPR057666">
    <property type="entry name" value="DrpA_SLOG"/>
</dbReference>
<dbReference type="Proteomes" id="UP000187651">
    <property type="component" value="Unassembled WGS sequence"/>
</dbReference>
<dbReference type="Pfam" id="PF17782">
    <property type="entry name" value="WHD_DprA"/>
    <property type="match status" value="1"/>
</dbReference>
<protein>
    <submittedName>
        <fullName evidence="4">DNA processing protein</fullName>
    </submittedName>
</protein>
<dbReference type="PANTHER" id="PTHR43022">
    <property type="entry name" value="PROTEIN SMF"/>
    <property type="match status" value="1"/>
</dbReference>
<reference evidence="5" key="1">
    <citation type="submission" date="2016-10" db="EMBL/GenBank/DDBJ databases">
        <authorList>
            <person name="Varghese N."/>
            <person name="Submissions S."/>
        </authorList>
    </citation>
    <scope>NUCLEOTIDE SEQUENCE [LARGE SCALE GENOMIC DNA]</scope>
    <source>
        <strain evidence="5">M83</strain>
    </source>
</reference>
<evidence type="ECO:0000256" key="1">
    <source>
        <dbReference type="ARBA" id="ARBA00006525"/>
    </source>
</evidence>
<dbReference type="PANTHER" id="PTHR43022:SF1">
    <property type="entry name" value="PROTEIN SMF"/>
    <property type="match status" value="1"/>
</dbReference>
<evidence type="ECO:0000313" key="4">
    <source>
        <dbReference type="EMBL" id="SDN17223.1"/>
    </source>
</evidence>
<dbReference type="RefSeq" id="WP_083330344.1">
    <property type="nucleotide sequence ID" value="NZ_FNHZ01000007.1"/>
</dbReference>